<dbReference type="Gene3D" id="3.40.190.10">
    <property type="entry name" value="Periplasmic binding protein-like II"/>
    <property type="match status" value="2"/>
</dbReference>
<comment type="similarity">
    <text evidence="1 4">Belongs to the PstS family.</text>
</comment>
<comment type="function">
    <text evidence="4">Involved in the system for phosphate transport across the cytoplasmic membrane.</text>
</comment>
<dbReference type="InterPro" id="IPR050811">
    <property type="entry name" value="Phosphate_ABC_transporter"/>
</dbReference>
<dbReference type="AlphaFoldDB" id="A0AA43U9N8"/>
<keyword evidence="3" id="KW-0732">Signal</keyword>
<protein>
    <recommendedName>
        <fullName evidence="4">Phosphate-binding protein</fullName>
    </recommendedName>
</protein>
<gene>
    <name evidence="6" type="ORF">Q3982_00760</name>
</gene>
<dbReference type="GO" id="GO:0042301">
    <property type="term" value="F:phosphate ion binding"/>
    <property type="evidence" value="ECO:0007669"/>
    <property type="project" value="UniProtKB-UniRule"/>
</dbReference>
<evidence type="ECO:0000259" key="5">
    <source>
        <dbReference type="Pfam" id="PF12849"/>
    </source>
</evidence>
<evidence type="ECO:0000256" key="2">
    <source>
        <dbReference type="ARBA" id="ARBA00022448"/>
    </source>
</evidence>
<dbReference type="EMBL" id="JAUMVS010000005">
    <property type="protein sequence ID" value="MDO4841196.1"/>
    <property type="molecule type" value="Genomic_DNA"/>
</dbReference>
<dbReference type="InterPro" id="IPR011862">
    <property type="entry name" value="Phos-bd"/>
</dbReference>
<name>A0AA43U9N8_9ACTN</name>
<evidence type="ECO:0000256" key="3">
    <source>
        <dbReference type="ARBA" id="ARBA00022729"/>
    </source>
</evidence>
<keyword evidence="7" id="KW-1185">Reference proteome</keyword>
<evidence type="ECO:0000313" key="6">
    <source>
        <dbReference type="EMBL" id="MDO4841196.1"/>
    </source>
</evidence>
<feature type="domain" description="PBP" evidence="5">
    <location>
        <begin position="32"/>
        <end position="266"/>
    </location>
</feature>
<sequence>MKTKSVLKNASIIFVAFALLFGLYACGSNSSSSSEEKLSGTVSTNGSTSMEKVIGVLGEAYMQENSDVKVTYDATGSGTGIESVKNGSCDLGLSSRALKDTETGLKATTVALDGIAIIVNENCGVDNLTLEQITQIFTGEITNWSEVGGENLEISCIGRESGSGTRDGFESITKTSDKCKLSQELTSTGAVITAVSSSKNAIGYASLSSVEGQSGIKTVTVDGVTCSESTVKDGSYKIQRPFNVVTKEGTELSKQAQSFLDFMTSSSSADLIKKAGAIPVNE</sequence>
<dbReference type="InterPro" id="IPR024370">
    <property type="entry name" value="PBP_domain"/>
</dbReference>
<proteinExistence type="inferred from homology"/>
<dbReference type="NCBIfam" id="TIGR02136">
    <property type="entry name" value="ptsS_2"/>
    <property type="match status" value="1"/>
</dbReference>
<evidence type="ECO:0000256" key="4">
    <source>
        <dbReference type="RuleBase" id="RU367119"/>
    </source>
</evidence>
<organism evidence="6 7">
    <name type="scientific">Phoenicibacter congonensis</name>
    <dbReference type="NCBI Taxonomy" id="1944646"/>
    <lineage>
        <taxon>Bacteria</taxon>
        <taxon>Bacillati</taxon>
        <taxon>Actinomycetota</taxon>
        <taxon>Coriobacteriia</taxon>
        <taxon>Eggerthellales</taxon>
        <taxon>Eggerthellaceae</taxon>
        <taxon>Phoenicibacter</taxon>
    </lineage>
</organism>
<accession>A0AA43U9N8</accession>
<dbReference type="PANTHER" id="PTHR30570:SF1">
    <property type="entry name" value="PHOSPHATE-BINDING PROTEIN PSTS"/>
    <property type="match status" value="1"/>
</dbReference>
<dbReference type="CDD" id="cd13653">
    <property type="entry name" value="PBP2_phosphate_like_1"/>
    <property type="match status" value="1"/>
</dbReference>
<comment type="caution">
    <text evidence="6">The sequence shown here is derived from an EMBL/GenBank/DDBJ whole genome shotgun (WGS) entry which is preliminary data.</text>
</comment>
<dbReference type="Pfam" id="PF12849">
    <property type="entry name" value="PBP_like_2"/>
    <property type="match status" value="1"/>
</dbReference>
<evidence type="ECO:0000256" key="1">
    <source>
        <dbReference type="ARBA" id="ARBA00008725"/>
    </source>
</evidence>
<reference evidence="6" key="1">
    <citation type="submission" date="2023-07" db="EMBL/GenBank/DDBJ databases">
        <title>Between Cages and Wild: Unraveling the Impact of Captivity on Animal Microbiomes and Antimicrobial Resistance.</title>
        <authorList>
            <person name="Schmartz G.P."/>
            <person name="Rehner J."/>
            <person name="Schuff M.J."/>
            <person name="Becker S.L."/>
            <person name="Kravczyk M."/>
            <person name="Gurevich A."/>
            <person name="Francke R."/>
            <person name="Mueller R."/>
            <person name="Keller V."/>
            <person name="Keller A."/>
        </authorList>
    </citation>
    <scope>NUCLEOTIDE SEQUENCE</scope>
    <source>
        <strain evidence="6">S12M_St_49</strain>
    </source>
</reference>
<dbReference type="PROSITE" id="PS51257">
    <property type="entry name" value="PROKAR_LIPOPROTEIN"/>
    <property type="match status" value="1"/>
</dbReference>
<dbReference type="SUPFAM" id="SSF53850">
    <property type="entry name" value="Periplasmic binding protein-like II"/>
    <property type="match status" value="1"/>
</dbReference>
<evidence type="ECO:0000313" key="7">
    <source>
        <dbReference type="Proteomes" id="UP001168575"/>
    </source>
</evidence>
<keyword evidence="4" id="KW-0592">Phosphate transport</keyword>
<dbReference type="GO" id="GO:0006817">
    <property type="term" value="P:phosphate ion transport"/>
    <property type="evidence" value="ECO:0007669"/>
    <property type="project" value="UniProtKB-UniRule"/>
</dbReference>
<dbReference type="Proteomes" id="UP001168575">
    <property type="component" value="Unassembled WGS sequence"/>
</dbReference>
<dbReference type="PANTHER" id="PTHR30570">
    <property type="entry name" value="PERIPLASMIC PHOSPHATE BINDING COMPONENT OF PHOSPHATE ABC TRANSPORTER"/>
    <property type="match status" value="1"/>
</dbReference>
<keyword evidence="2 4" id="KW-0813">Transport</keyword>